<organism evidence="3 4">
    <name type="scientific">Bordetella genomosp. 11</name>
    <dbReference type="NCBI Taxonomy" id="1416808"/>
    <lineage>
        <taxon>Bacteria</taxon>
        <taxon>Pseudomonadati</taxon>
        <taxon>Pseudomonadota</taxon>
        <taxon>Betaproteobacteria</taxon>
        <taxon>Burkholderiales</taxon>
        <taxon>Alcaligenaceae</taxon>
        <taxon>Bordetella</taxon>
    </lineage>
</organism>
<dbReference type="Proteomes" id="UP000215767">
    <property type="component" value="Unassembled WGS sequence"/>
</dbReference>
<evidence type="ECO:0000313" key="4">
    <source>
        <dbReference type="Proteomes" id="UP000215767"/>
    </source>
</evidence>
<sequence>MRAFCAGALLAAVLAPVASAFQVLPRISDVDRKLAGVGGNRIVDSIGQWVIGNAVPMIKSPVHEAITLDALDCHAPAGEEASCVTMDEVRRNQILLYGVRWPDDPPFPLNRKSPPRMADCNPDVTLRSTAQPRCWRALFVDAERIAAERAQQQPGRPAFGPGDYLLYRSHFGDLSFFHAMGTYDGEPARDTIAHMRMWAQFLWGVATRRIPVDRYLRSVDVERLGTYFPGDMTATNLLATGIVEVRARLDQVALGALLHMVQDSFSHAHTERAPETGAACEGLPRFAQPGKVVQFYSYALQNARLHDREDTFAALAVQTLQTRPNVADVTGAFLTLYRERAPWTQAEKYFDCVFALQDPAAPAGPGPYIEAAPPPGNSFPEYEGGS</sequence>
<feature type="signal peptide" evidence="2">
    <location>
        <begin position="1"/>
        <end position="20"/>
    </location>
</feature>
<protein>
    <submittedName>
        <fullName evidence="3">Uncharacterized protein</fullName>
    </submittedName>
</protein>
<keyword evidence="4" id="KW-1185">Reference proteome</keyword>
<keyword evidence="2" id="KW-0732">Signal</keyword>
<evidence type="ECO:0000256" key="2">
    <source>
        <dbReference type="SAM" id="SignalP"/>
    </source>
</evidence>
<accession>A0A261V0U4</accession>
<evidence type="ECO:0000313" key="3">
    <source>
        <dbReference type="EMBL" id="OZI67427.1"/>
    </source>
</evidence>
<dbReference type="AlphaFoldDB" id="A0A261V0U4"/>
<reference evidence="4" key="1">
    <citation type="submission" date="2017-05" db="EMBL/GenBank/DDBJ databases">
        <title>Complete and WGS of Bordetella genogroups.</title>
        <authorList>
            <person name="Spilker T."/>
            <person name="Lipuma J."/>
        </authorList>
    </citation>
    <scope>NUCLEOTIDE SEQUENCE [LARGE SCALE GENOMIC DNA]</scope>
    <source>
        <strain evidence="4">AU8856</strain>
    </source>
</reference>
<feature type="chain" id="PRO_5012062703" evidence="2">
    <location>
        <begin position="21"/>
        <end position="386"/>
    </location>
</feature>
<evidence type="ECO:0000256" key="1">
    <source>
        <dbReference type="SAM" id="MobiDB-lite"/>
    </source>
</evidence>
<gene>
    <name evidence="3" type="ORF">CAL28_04500</name>
</gene>
<dbReference type="EMBL" id="NEVS01000001">
    <property type="protein sequence ID" value="OZI67427.1"/>
    <property type="molecule type" value="Genomic_DNA"/>
</dbReference>
<feature type="region of interest" description="Disordered" evidence="1">
    <location>
        <begin position="364"/>
        <end position="386"/>
    </location>
</feature>
<dbReference type="OrthoDB" id="7605324at2"/>
<proteinExistence type="predicted"/>
<comment type="caution">
    <text evidence="3">The sequence shown here is derived from an EMBL/GenBank/DDBJ whole genome shotgun (WGS) entry which is preliminary data.</text>
</comment>
<name>A0A261V0U4_9BORD</name>